<dbReference type="EMBL" id="CM000880">
    <property type="protein sequence ID" value="PNT76304.1"/>
    <property type="molecule type" value="Genomic_DNA"/>
</dbReference>
<gene>
    <name evidence="3" type="primary">LOC104581623</name>
    <name evidence="2" type="ORF">BRADI_1g46873v3</name>
</gene>
<keyword evidence="4" id="KW-1185">Reference proteome</keyword>
<dbReference type="EnsemblPlants" id="PNT76305">
    <property type="protein sequence ID" value="PNT76305"/>
    <property type="gene ID" value="BRADI_1g46873v3"/>
</dbReference>
<reference evidence="2" key="2">
    <citation type="submission" date="2017-06" db="EMBL/GenBank/DDBJ databases">
        <title>WGS assembly of Brachypodium distachyon.</title>
        <authorList>
            <consortium name="The International Brachypodium Initiative"/>
            <person name="Lucas S."/>
            <person name="Harmon-Smith M."/>
            <person name="Lail K."/>
            <person name="Tice H."/>
            <person name="Grimwood J."/>
            <person name="Bruce D."/>
            <person name="Barry K."/>
            <person name="Shu S."/>
            <person name="Lindquist E."/>
            <person name="Wang M."/>
            <person name="Pitluck S."/>
            <person name="Vogel J.P."/>
            <person name="Garvin D.F."/>
            <person name="Mockler T.C."/>
            <person name="Schmutz J."/>
            <person name="Rokhsar D."/>
            <person name="Bevan M.W."/>
        </authorList>
    </citation>
    <scope>NUCLEOTIDE SEQUENCE</scope>
    <source>
        <strain evidence="2">Bd21</strain>
    </source>
</reference>
<dbReference type="GeneID" id="104581623"/>
<evidence type="ECO:0000313" key="2">
    <source>
        <dbReference type="EMBL" id="KQK19191.1"/>
    </source>
</evidence>
<dbReference type="EMBL" id="CM000880">
    <property type="protein sequence ID" value="PNT76305.1"/>
    <property type="molecule type" value="Genomic_DNA"/>
</dbReference>
<evidence type="ECO:0000256" key="1">
    <source>
        <dbReference type="SAM" id="MobiDB-lite"/>
    </source>
</evidence>
<evidence type="ECO:0000313" key="4">
    <source>
        <dbReference type="Proteomes" id="UP000008810"/>
    </source>
</evidence>
<accession>A0A0Q3H8D8</accession>
<sequence>MGSAPAATERRPCLPWAQPRPPRPRRPRSQPRPPPSAVCEDLIGFISYVGPYDYASPASQYKLRNIHIRNQDEQTQEINLWGEDGETFDESAVLSKSDGKIVVCVFAGLTVGKYLGKFSGNYDFYCIITLLVNPRHLMELLL</sequence>
<dbReference type="KEGG" id="bdi:104581623"/>
<name>A0A0Q3H8D8_BRADI</name>
<reference evidence="2 3" key="1">
    <citation type="journal article" date="2010" name="Nature">
        <title>Genome sequencing and analysis of the model grass Brachypodium distachyon.</title>
        <authorList>
            <consortium name="International Brachypodium Initiative"/>
        </authorList>
    </citation>
    <scope>NUCLEOTIDE SEQUENCE [LARGE SCALE GENOMIC DNA]</scope>
    <source>
        <strain evidence="2">Bd21</strain>
        <strain evidence="3">cv. Bd21</strain>
    </source>
</reference>
<dbReference type="RefSeq" id="XP_010227920.1">
    <property type="nucleotide sequence ID" value="XM_010229618.3"/>
</dbReference>
<dbReference type="Gramene" id="PNT76305">
    <property type="protein sequence ID" value="PNT76305"/>
    <property type="gene ID" value="BRADI_1g46873v3"/>
</dbReference>
<protein>
    <recommendedName>
        <fullName evidence="5">Replication protein A OB domain-containing protein</fullName>
    </recommendedName>
</protein>
<dbReference type="AlphaFoldDB" id="A0A0Q3H8D8"/>
<reference evidence="3" key="3">
    <citation type="submission" date="2018-08" db="UniProtKB">
        <authorList>
            <consortium name="EnsemblPlants"/>
        </authorList>
    </citation>
    <scope>IDENTIFICATION</scope>
    <source>
        <strain evidence="3">cv. Bd21</strain>
    </source>
</reference>
<dbReference type="Gene3D" id="2.40.50.140">
    <property type="entry name" value="Nucleic acid-binding proteins"/>
    <property type="match status" value="1"/>
</dbReference>
<proteinExistence type="predicted"/>
<dbReference type="EnsemblPlants" id="KQK19191">
    <property type="protein sequence ID" value="KQK19191"/>
    <property type="gene ID" value="BRADI_1g46873v3"/>
</dbReference>
<evidence type="ECO:0008006" key="5">
    <source>
        <dbReference type="Google" id="ProtNLM"/>
    </source>
</evidence>
<dbReference type="EnsemblPlants" id="PNT76304">
    <property type="protein sequence ID" value="PNT76304"/>
    <property type="gene ID" value="BRADI_1g46873v3"/>
</dbReference>
<dbReference type="SUPFAM" id="SSF50249">
    <property type="entry name" value="Nucleic acid-binding proteins"/>
    <property type="match status" value="1"/>
</dbReference>
<dbReference type="OrthoDB" id="671853at2759"/>
<dbReference type="EMBL" id="CM000880">
    <property type="protein sequence ID" value="KQK19191.1"/>
    <property type="molecule type" value="Genomic_DNA"/>
</dbReference>
<organism evidence="2">
    <name type="scientific">Brachypodium distachyon</name>
    <name type="common">Purple false brome</name>
    <name type="synonym">Trachynia distachya</name>
    <dbReference type="NCBI Taxonomy" id="15368"/>
    <lineage>
        <taxon>Eukaryota</taxon>
        <taxon>Viridiplantae</taxon>
        <taxon>Streptophyta</taxon>
        <taxon>Embryophyta</taxon>
        <taxon>Tracheophyta</taxon>
        <taxon>Spermatophyta</taxon>
        <taxon>Magnoliopsida</taxon>
        <taxon>Liliopsida</taxon>
        <taxon>Poales</taxon>
        <taxon>Poaceae</taxon>
        <taxon>BOP clade</taxon>
        <taxon>Pooideae</taxon>
        <taxon>Stipodae</taxon>
        <taxon>Brachypodieae</taxon>
        <taxon>Brachypodium</taxon>
    </lineage>
</organism>
<dbReference type="CDD" id="cd04481">
    <property type="entry name" value="RPA1_DBD_B_like"/>
    <property type="match status" value="1"/>
</dbReference>
<evidence type="ECO:0000313" key="3">
    <source>
        <dbReference type="EnsemblPlants" id="KQK19191"/>
    </source>
</evidence>
<dbReference type="InterPro" id="IPR012340">
    <property type="entry name" value="NA-bd_OB-fold"/>
</dbReference>
<feature type="region of interest" description="Disordered" evidence="1">
    <location>
        <begin position="1"/>
        <end position="36"/>
    </location>
</feature>
<dbReference type="Gramene" id="PNT76304">
    <property type="protein sequence ID" value="PNT76304"/>
    <property type="gene ID" value="BRADI_1g46873v3"/>
</dbReference>
<dbReference type="Proteomes" id="UP000008810">
    <property type="component" value="Chromosome 1"/>
</dbReference>
<dbReference type="Gramene" id="KQK19191">
    <property type="protein sequence ID" value="KQK19191"/>
    <property type="gene ID" value="BRADI_1g46873v3"/>
</dbReference>